<proteinExistence type="predicted"/>
<sequence>MCKLAHTGLRQMAANALVVLIKQAIAAPHKPPFWKNESLTGMVLDPLSALSEVVYDDVREKQLDCVQHMLHCWGEQIGTSWLRVIEIIGVIRESYKVDLILVAFHCFKLIVTDYLSSLSPDCYAACVVTAARFGHQKQDLNIALTAIGHILHLADHLLAKEHLSDAPSGQNPTGTLSLEELWISIFCHLADLCLDRRPAVRKSACQTLFNTVECHGARFHSTTWSALFLKVLFPLLNNVHELFTNAPVERGGRSNSLLIHHSRDTAAKQWAETVVLTLTGVSNLIVSKQDQLLTLNEFPEIWNTLLEHIVHHALTASAEISTTALTSLQSLLNLKPKDSLSNDILWPAAWSTWLNIGSKAVHFQSFCEIGARLSVAGASLQRSEQNSLQNTELPQLPPPFLPTLAFMTLMFDLFVPLFSRCMETASAQITPTDWTQLTEIFRLGFLAPIYVTYLYPQSNVTLVPLLDDGTLSPLQESMLRDLDFLLKLDSIPLNYTVCAERCMQLSVDAYIATTDWSTLAHDELLQAVVKTLHKPLALKYACPSQSTWILACKCFFQVIPSAIPILTQSKVKQANAKFRDRDVQNSNELCNIIADTFRDFLFYQHQPPSSLSIEDFQEHEELDCKFVRVISDLFLSSSAELPDAFISRLVDLLSCGSVQASVSTLLGPDGLSSESIIGTPPNCPPQTPIHVKNLPRDSSNNTNSSAKRPPLKGLGMAVRQTESLAPPDPLSDGALSLELDLDRLRQFAFRENFARLCFSTLLCHAFSRNPSTSISDDSESGVEHPRLTNAPFMASVAVTRCAVRSILQRCRLTLVQFYQAACLTGKCPLPRARLAEIAYVFKALTVMLTSLRSVCAQRAVDPSTWHHVIDLYPHIVDCVLVTGGSQMTVALHRLLRLYGDLLRPVCLDSKDGGNIFNGV</sequence>
<protein>
    <recommendedName>
        <fullName evidence="1">Protein MON2 homolog</fullName>
    </recommendedName>
</protein>
<dbReference type="PANTHER" id="PTHR10663:SF333">
    <property type="entry name" value="PROTEIN MON2 HOMOLOG"/>
    <property type="match status" value="1"/>
</dbReference>
<evidence type="ECO:0000256" key="1">
    <source>
        <dbReference type="ARBA" id="ARBA00017134"/>
    </source>
</evidence>
<dbReference type="InterPro" id="IPR016024">
    <property type="entry name" value="ARM-type_fold"/>
</dbReference>
<evidence type="ECO:0000259" key="4">
    <source>
        <dbReference type="Pfam" id="PF16206"/>
    </source>
</evidence>
<feature type="compositionally biased region" description="Polar residues" evidence="2">
    <location>
        <begin position="696"/>
        <end position="706"/>
    </location>
</feature>
<organism evidence="5 6">
    <name type="scientific">Fasciolopsis buskii</name>
    <dbReference type="NCBI Taxonomy" id="27845"/>
    <lineage>
        <taxon>Eukaryota</taxon>
        <taxon>Metazoa</taxon>
        <taxon>Spiralia</taxon>
        <taxon>Lophotrochozoa</taxon>
        <taxon>Platyhelminthes</taxon>
        <taxon>Trematoda</taxon>
        <taxon>Digenea</taxon>
        <taxon>Plagiorchiida</taxon>
        <taxon>Echinostomata</taxon>
        <taxon>Echinostomatoidea</taxon>
        <taxon>Fasciolidae</taxon>
        <taxon>Fasciolopsis</taxon>
    </lineage>
</organism>
<feature type="domain" description="Mon2/Sec7/BIG1-like HDS" evidence="3">
    <location>
        <begin position="34"/>
        <end position="108"/>
    </location>
</feature>
<dbReference type="Pfam" id="PF16206">
    <property type="entry name" value="Mon2_C"/>
    <property type="match status" value="3"/>
</dbReference>
<gene>
    <name evidence="5" type="ORF">FBUS_00234</name>
</gene>
<reference evidence="5" key="1">
    <citation type="submission" date="2019-05" db="EMBL/GenBank/DDBJ databases">
        <title>Annotation for the trematode Fasciolopsis buski.</title>
        <authorList>
            <person name="Choi Y.-J."/>
        </authorList>
    </citation>
    <scope>NUCLEOTIDE SEQUENCE</scope>
    <source>
        <strain evidence="5">HT</strain>
        <tissue evidence="5">Whole worm</tissue>
    </source>
</reference>
<dbReference type="InterPro" id="IPR032817">
    <property type="entry name" value="Mon2_C"/>
</dbReference>
<evidence type="ECO:0000259" key="3">
    <source>
        <dbReference type="Pfam" id="PF09324"/>
    </source>
</evidence>
<accession>A0A8E0S4K5</accession>
<dbReference type="InterPro" id="IPR015403">
    <property type="entry name" value="Mon2/Sec7/BIG1-like_HDS"/>
</dbReference>
<feature type="domain" description="Mon2 C-terminal" evidence="4">
    <location>
        <begin position="112"/>
        <end position="334"/>
    </location>
</feature>
<feature type="domain" description="Mon2 C-terminal" evidence="4">
    <location>
        <begin position="747"/>
        <end position="904"/>
    </location>
</feature>
<dbReference type="OrthoDB" id="294853at2759"/>
<evidence type="ECO:0000313" key="6">
    <source>
        <dbReference type="Proteomes" id="UP000728185"/>
    </source>
</evidence>
<evidence type="ECO:0000313" key="5">
    <source>
        <dbReference type="EMBL" id="KAA0196007.1"/>
    </source>
</evidence>
<dbReference type="Proteomes" id="UP000728185">
    <property type="component" value="Unassembled WGS sequence"/>
</dbReference>
<evidence type="ECO:0000256" key="2">
    <source>
        <dbReference type="SAM" id="MobiDB-lite"/>
    </source>
</evidence>
<name>A0A8E0S4K5_9TREM</name>
<dbReference type="Pfam" id="PF09324">
    <property type="entry name" value="Sec7-like_HDS"/>
    <property type="match status" value="1"/>
</dbReference>
<dbReference type="AlphaFoldDB" id="A0A8E0S4K5"/>
<dbReference type="PANTHER" id="PTHR10663">
    <property type="entry name" value="GUANYL-NUCLEOTIDE EXCHANGE FACTOR"/>
    <property type="match status" value="1"/>
</dbReference>
<feature type="region of interest" description="Disordered" evidence="2">
    <location>
        <begin position="687"/>
        <end position="712"/>
    </location>
</feature>
<feature type="domain" description="Mon2 C-terminal" evidence="4">
    <location>
        <begin position="490"/>
        <end position="664"/>
    </location>
</feature>
<dbReference type="EMBL" id="LUCM01003298">
    <property type="protein sequence ID" value="KAA0196007.1"/>
    <property type="molecule type" value="Genomic_DNA"/>
</dbReference>
<comment type="caution">
    <text evidence="5">The sequence shown here is derived from an EMBL/GenBank/DDBJ whole genome shotgun (WGS) entry which is preliminary data.</text>
</comment>
<keyword evidence="6" id="KW-1185">Reference proteome</keyword>
<dbReference type="SUPFAM" id="SSF48371">
    <property type="entry name" value="ARM repeat"/>
    <property type="match status" value="1"/>
</dbReference>